<keyword evidence="2" id="KW-0813">Transport</keyword>
<dbReference type="PANTHER" id="PTHR42711:SF16">
    <property type="entry name" value="ABC TRANSPORTER ATP-BINDING PROTEIN"/>
    <property type="match status" value="1"/>
</dbReference>
<evidence type="ECO:0000256" key="2">
    <source>
        <dbReference type="ARBA" id="ARBA00022448"/>
    </source>
</evidence>
<gene>
    <name evidence="9" type="ORF">METZ01_LOCUS14233</name>
</gene>
<accession>A0A381P4Z8</accession>
<comment type="subcellular location">
    <subcellularLocation>
        <location evidence="1">Cell membrane</location>
    </subcellularLocation>
</comment>
<evidence type="ECO:0000256" key="7">
    <source>
        <dbReference type="ARBA" id="ARBA00023136"/>
    </source>
</evidence>
<dbReference type="Gene3D" id="3.40.50.300">
    <property type="entry name" value="P-loop containing nucleotide triphosphate hydrolases"/>
    <property type="match status" value="1"/>
</dbReference>
<keyword evidence="6" id="KW-1278">Translocase</keyword>
<keyword evidence="3" id="KW-1003">Cell membrane</keyword>
<protein>
    <recommendedName>
        <fullName evidence="8">ABC transporter domain-containing protein</fullName>
    </recommendedName>
</protein>
<dbReference type="PANTHER" id="PTHR42711">
    <property type="entry name" value="ABC TRANSPORTER ATP-BINDING PROTEIN"/>
    <property type="match status" value="1"/>
</dbReference>
<dbReference type="SUPFAM" id="SSF52540">
    <property type="entry name" value="P-loop containing nucleoside triphosphate hydrolases"/>
    <property type="match status" value="1"/>
</dbReference>
<name>A0A381P4Z8_9ZZZZ</name>
<dbReference type="InterPro" id="IPR003439">
    <property type="entry name" value="ABC_transporter-like_ATP-bd"/>
</dbReference>
<dbReference type="InterPro" id="IPR027417">
    <property type="entry name" value="P-loop_NTPase"/>
</dbReference>
<dbReference type="FunFam" id="3.40.50.300:FF:000589">
    <property type="entry name" value="ABC transporter, ATP-binding subunit"/>
    <property type="match status" value="1"/>
</dbReference>
<dbReference type="SMART" id="SM00382">
    <property type="entry name" value="AAA"/>
    <property type="match status" value="1"/>
</dbReference>
<keyword evidence="7" id="KW-0472">Membrane</keyword>
<evidence type="ECO:0000256" key="3">
    <source>
        <dbReference type="ARBA" id="ARBA00022475"/>
    </source>
</evidence>
<organism evidence="9">
    <name type="scientific">marine metagenome</name>
    <dbReference type="NCBI Taxonomy" id="408172"/>
    <lineage>
        <taxon>unclassified sequences</taxon>
        <taxon>metagenomes</taxon>
        <taxon>ecological metagenomes</taxon>
    </lineage>
</organism>
<dbReference type="GO" id="GO:0016887">
    <property type="term" value="F:ATP hydrolysis activity"/>
    <property type="evidence" value="ECO:0007669"/>
    <property type="project" value="InterPro"/>
</dbReference>
<sequence>MEPAVQVENLVKRFGSFTAVDGVTFAVERGEIFGIVGPNGAGKTTTLEIIESLQEPTLGRVSVLGLDVHSNTGKVKAQIGVQLQASAYYDYLNLKEILALLGSFYPSKTEPVTLLEQVGLADKSTNRIAELSGGQQQRFAVAASLVNNPELVILDEPTTGLDPQARRNLWGLIREVNQRGVTVVLTTHYMDEAEILCGRLAIMDHGKILALDTPRNLINQLEASYTVKLTMDQPMTLAQIESLNGAVEIVQSGKRDGEDVVMENTYLLRLANSPIALRAMLDEIAKAGLGLENLQITPVTLEDVFLELTGNELRD</sequence>
<dbReference type="PROSITE" id="PS50893">
    <property type="entry name" value="ABC_TRANSPORTER_2"/>
    <property type="match status" value="1"/>
</dbReference>
<feature type="domain" description="ABC transporter" evidence="8">
    <location>
        <begin position="5"/>
        <end position="230"/>
    </location>
</feature>
<dbReference type="AlphaFoldDB" id="A0A381P4Z8"/>
<evidence type="ECO:0000256" key="1">
    <source>
        <dbReference type="ARBA" id="ARBA00004236"/>
    </source>
</evidence>
<evidence type="ECO:0000256" key="5">
    <source>
        <dbReference type="ARBA" id="ARBA00022840"/>
    </source>
</evidence>
<evidence type="ECO:0000256" key="4">
    <source>
        <dbReference type="ARBA" id="ARBA00022741"/>
    </source>
</evidence>
<keyword evidence="4" id="KW-0547">Nucleotide-binding</keyword>
<dbReference type="PROSITE" id="PS00211">
    <property type="entry name" value="ABC_TRANSPORTER_1"/>
    <property type="match status" value="1"/>
</dbReference>
<evidence type="ECO:0000256" key="6">
    <source>
        <dbReference type="ARBA" id="ARBA00022967"/>
    </source>
</evidence>
<dbReference type="InterPro" id="IPR050763">
    <property type="entry name" value="ABC_transporter_ATP-binding"/>
</dbReference>
<evidence type="ECO:0000313" key="9">
    <source>
        <dbReference type="EMBL" id="SUZ61379.1"/>
    </source>
</evidence>
<dbReference type="Pfam" id="PF00005">
    <property type="entry name" value="ABC_tran"/>
    <property type="match status" value="1"/>
</dbReference>
<dbReference type="InterPro" id="IPR017871">
    <property type="entry name" value="ABC_transporter-like_CS"/>
</dbReference>
<keyword evidence="5" id="KW-0067">ATP-binding</keyword>
<evidence type="ECO:0000259" key="8">
    <source>
        <dbReference type="PROSITE" id="PS50893"/>
    </source>
</evidence>
<dbReference type="EMBL" id="UINC01000799">
    <property type="protein sequence ID" value="SUZ61379.1"/>
    <property type="molecule type" value="Genomic_DNA"/>
</dbReference>
<dbReference type="InterPro" id="IPR003593">
    <property type="entry name" value="AAA+_ATPase"/>
</dbReference>
<reference evidence="9" key="1">
    <citation type="submission" date="2018-05" db="EMBL/GenBank/DDBJ databases">
        <authorList>
            <person name="Lanie J.A."/>
            <person name="Ng W.-L."/>
            <person name="Kazmierczak K.M."/>
            <person name="Andrzejewski T.M."/>
            <person name="Davidsen T.M."/>
            <person name="Wayne K.J."/>
            <person name="Tettelin H."/>
            <person name="Glass J.I."/>
            <person name="Rusch D."/>
            <person name="Podicherti R."/>
            <person name="Tsui H.-C.T."/>
            <person name="Winkler M.E."/>
        </authorList>
    </citation>
    <scope>NUCLEOTIDE SEQUENCE</scope>
</reference>
<dbReference type="GO" id="GO:0005886">
    <property type="term" value="C:plasma membrane"/>
    <property type="evidence" value="ECO:0007669"/>
    <property type="project" value="UniProtKB-SubCell"/>
</dbReference>
<dbReference type="GO" id="GO:0005524">
    <property type="term" value="F:ATP binding"/>
    <property type="evidence" value="ECO:0007669"/>
    <property type="project" value="UniProtKB-KW"/>
</dbReference>
<proteinExistence type="predicted"/>